<evidence type="ECO:0000313" key="2">
    <source>
        <dbReference type="EMBL" id="KAL2643600.1"/>
    </source>
</evidence>
<keyword evidence="3" id="KW-1185">Reference proteome</keyword>
<feature type="region of interest" description="Disordered" evidence="1">
    <location>
        <begin position="34"/>
        <end position="53"/>
    </location>
</feature>
<dbReference type="Proteomes" id="UP001605036">
    <property type="component" value="Unassembled WGS sequence"/>
</dbReference>
<reference evidence="2 3" key="1">
    <citation type="submission" date="2024-09" db="EMBL/GenBank/DDBJ databases">
        <title>Chromosome-scale assembly of Riccia fluitans.</title>
        <authorList>
            <person name="Paukszto L."/>
            <person name="Sawicki J."/>
            <person name="Karawczyk K."/>
            <person name="Piernik-Szablinska J."/>
            <person name="Szczecinska M."/>
            <person name="Mazdziarz M."/>
        </authorList>
    </citation>
    <scope>NUCLEOTIDE SEQUENCE [LARGE SCALE GENOMIC DNA]</scope>
    <source>
        <strain evidence="2">Rf_01</strain>
        <tissue evidence="2">Aerial parts of the thallus</tissue>
    </source>
</reference>
<dbReference type="AlphaFoldDB" id="A0ABD1Z799"/>
<name>A0ABD1Z799_9MARC</name>
<organism evidence="2 3">
    <name type="scientific">Riccia fluitans</name>
    <dbReference type="NCBI Taxonomy" id="41844"/>
    <lineage>
        <taxon>Eukaryota</taxon>
        <taxon>Viridiplantae</taxon>
        <taxon>Streptophyta</taxon>
        <taxon>Embryophyta</taxon>
        <taxon>Marchantiophyta</taxon>
        <taxon>Marchantiopsida</taxon>
        <taxon>Marchantiidae</taxon>
        <taxon>Marchantiales</taxon>
        <taxon>Ricciaceae</taxon>
        <taxon>Riccia</taxon>
    </lineage>
</organism>
<sequence length="107" mass="11900">MARKFGKVIWVVEKDLGRPSGCCFRSRDIARPRRDTTIPGTESTEGGHSIPTIGHAGSAEYVTRTHPAISELRALNLQFFQTSHRAISLLRQPLLCSTLTTFCFVLL</sequence>
<evidence type="ECO:0000313" key="3">
    <source>
        <dbReference type="Proteomes" id="UP001605036"/>
    </source>
</evidence>
<comment type="caution">
    <text evidence="2">The sequence shown here is derived from an EMBL/GenBank/DDBJ whole genome shotgun (WGS) entry which is preliminary data.</text>
</comment>
<gene>
    <name evidence="2" type="ORF">R1flu_011187</name>
</gene>
<dbReference type="EMBL" id="JBHFFA010000002">
    <property type="protein sequence ID" value="KAL2643600.1"/>
    <property type="molecule type" value="Genomic_DNA"/>
</dbReference>
<accession>A0ABD1Z799</accession>
<evidence type="ECO:0000256" key="1">
    <source>
        <dbReference type="SAM" id="MobiDB-lite"/>
    </source>
</evidence>
<proteinExistence type="predicted"/>
<protein>
    <submittedName>
        <fullName evidence="2">Uncharacterized protein</fullName>
    </submittedName>
</protein>